<dbReference type="Gene3D" id="3.30.70.20">
    <property type="match status" value="1"/>
</dbReference>
<reference evidence="2 3" key="1">
    <citation type="journal article" date="2018" name="Nat. Biotechnol.">
        <title>A standardized bacterial taxonomy based on genome phylogeny substantially revises the tree of life.</title>
        <authorList>
            <person name="Parks D.H."/>
            <person name="Chuvochina M."/>
            <person name="Waite D.W."/>
            <person name="Rinke C."/>
            <person name="Skarshewski A."/>
            <person name="Chaumeil P.A."/>
            <person name="Hugenholtz P."/>
        </authorList>
    </citation>
    <scope>NUCLEOTIDE SEQUENCE [LARGE SCALE GENOMIC DNA]</scope>
    <source>
        <strain evidence="2">UBA11978</strain>
    </source>
</reference>
<dbReference type="AlphaFoldDB" id="A0A350NYL7"/>
<dbReference type="InterPro" id="IPR017896">
    <property type="entry name" value="4Fe4S_Fe-S-bd"/>
</dbReference>
<dbReference type="Proteomes" id="UP000263517">
    <property type="component" value="Unassembled WGS sequence"/>
</dbReference>
<protein>
    <submittedName>
        <fullName evidence="2">Ferredoxin</fullName>
    </submittedName>
</protein>
<gene>
    <name evidence="2" type="ORF">DCW74_00180</name>
</gene>
<proteinExistence type="predicted"/>
<evidence type="ECO:0000259" key="1">
    <source>
        <dbReference type="PROSITE" id="PS51379"/>
    </source>
</evidence>
<evidence type="ECO:0000313" key="3">
    <source>
        <dbReference type="Proteomes" id="UP000263517"/>
    </source>
</evidence>
<dbReference type="Pfam" id="PF13370">
    <property type="entry name" value="Fer4_13"/>
    <property type="match status" value="1"/>
</dbReference>
<dbReference type="EMBL" id="DNAN01000008">
    <property type="protein sequence ID" value="HAW74134.1"/>
    <property type="molecule type" value="Genomic_DNA"/>
</dbReference>
<name>A0A350NYL7_9ALTE</name>
<feature type="domain" description="4Fe-4S ferredoxin-type" evidence="1">
    <location>
        <begin position="23"/>
        <end position="50"/>
    </location>
</feature>
<accession>A0A350NYL7</accession>
<organism evidence="2 3">
    <name type="scientific">Alteromonas australica</name>
    <dbReference type="NCBI Taxonomy" id="589873"/>
    <lineage>
        <taxon>Bacteria</taxon>
        <taxon>Pseudomonadati</taxon>
        <taxon>Pseudomonadota</taxon>
        <taxon>Gammaproteobacteria</taxon>
        <taxon>Alteromonadales</taxon>
        <taxon>Alteromonadaceae</taxon>
        <taxon>Alteromonas/Salinimonas group</taxon>
        <taxon>Alteromonas</taxon>
    </lineage>
</organism>
<dbReference type="SUPFAM" id="SSF54862">
    <property type="entry name" value="4Fe-4S ferredoxins"/>
    <property type="match status" value="1"/>
</dbReference>
<comment type="caution">
    <text evidence="2">The sequence shown here is derived from an EMBL/GenBank/DDBJ whole genome shotgun (WGS) entry which is preliminary data.</text>
</comment>
<sequence>MADPDDQWEDNIGGFLVVAGKRGSFYVDRECILCSVCSDAAPNNFRISDEEDHDICYKQPENEEELEQCYEAMENCPVEAMGDDG</sequence>
<evidence type="ECO:0000313" key="2">
    <source>
        <dbReference type="EMBL" id="HAW74134.1"/>
    </source>
</evidence>
<dbReference type="PROSITE" id="PS51379">
    <property type="entry name" value="4FE4S_FER_2"/>
    <property type="match status" value="1"/>
</dbReference>